<dbReference type="OMA" id="LNPNQHM"/>
<accession>A0A0D2UKV0</accession>
<keyword evidence="9" id="KW-1185">Reference proteome</keyword>
<evidence type="ECO:0000256" key="1">
    <source>
        <dbReference type="ARBA" id="ARBA00004167"/>
    </source>
</evidence>
<dbReference type="GO" id="GO:0009506">
    <property type="term" value="C:plasmodesma"/>
    <property type="evidence" value="ECO:0007669"/>
    <property type="project" value="TreeGrafter"/>
</dbReference>
<dbReference type="Pfam" id="PF03168">
    <property type="entry name" value="LEA_2"/>
    <property type="match status" value="1"/>
</dbReference>
<evidence type="ECO:0000259" key="7">
    <source>
        <dbReference type="Pfam" id="PF03168"/>
    </source>
</evidence>
<protein>
    <recommendedName>
        <fullName evidence="7">Late embryogenesis abundant protein LEA-2 subgroup domain-containing protein</fullName>
    </recommendedName>
</protein>
<name>A0A0D2UKV0_GOSRA</name>
<reference evidence="8 9" key="1">
    <citation type="journal article" date="2012" name="Nature">
        <title>Repeated polyploidization of Gossypium genomes and the evolution of spinnable cotton fibres.</title>
        <authorList>
            <person name="Paterson A.H."/>
            <person name="Wendel J.F."/>
            <person name="Gundlach H."/>
            <person name="Guo H."/>
            <person name="Jenkins J."/>
            <person name="Jin D."/>
            <person name="Llewellyn D."/>
            <person name="Showmaker K.C."/>
            <person name="Shu S."/>
            <person name="Udall J."/>
            <person name="Yoo M.J."/>
            <person name="Byers R."/>
            <person name="Chen W."/>
            <person name="Doron-Faigenboim A."/>
            <person name="Duke M.V."/>
            <person name="Gong L."/>
            <person name="Grimwood J."/>
            <person name="Grover C."/>
            <person name="Grupp K."/>
            <person name="Hu G."/>
            <person name="Lee T.H."/>
            <person name="Li J."/>
            <person name="Lin L."/>
            <person name="Liu T."/>
            <person name="Marler B.S."/>
            <person name="Page J.T."/>
            <person name="Roberts A.W."/>
            <person name="Romanel E."/>
            <person name="Sanders W.S."/>
            <person name="Szadkowski E."/>
            <person name="Tan X."/>
            <person name="Tang H."/>
            <person name="Xu C."/>
            <person name="Wang J."/>
            <person name="Wang Z."/>
            <person name="Zhang D."/>
            <person name="Zhang L."/>
            <person name="Ashrafi H."/>
            <person name="Bedon F."/>
            <person name="Bowers J.E."/>
            <person name="Brubaker C.L."/>
            <person name="Chee P.W."/>
            <person name="Das S."/>
            <person name="Gingle A.R."/>
            <person name="Haigler C.H."/>
            <person name="Harker D."/>
            <person name="Hoffmann L.V."/>
            <person name="Hovav R."/>
            <person name="Jones D.C."/>
            <person name="Lemke C."/>
            <person name="Mansoor S."/>
            <person name="ur Rahman M."/>
            <person name="Rainville L.N."/>
            <person name="Rambani A."/>
            <person name="Reddy U.K."/>
            <person name="Rong J.K."/>
            <person name="Saranga Y."/>
            <person name="Scheffler B.E."/>
            <person name="Scheffler J.A."/>
            <person name="Stelly D.M."/>
            <person name="Triplett B.A."/>
            <person name="Van Deynze A."/>
            <person name="Vaslin M.F."/>
            <person name="Waghmare V.N."/>
            <person name="Walford S.A."/>
            <person name="Wright R.J."/>
            <person name="Zaki E.A."/>
            <person name="Zhang T."/>
            <person name="Dennis E.S."/>
            <person name="Mayer K.F."/>
            <person name="Peterson D.G."/>
            <person name="Rokhsar D.S."/>
            <person name="Wang X."/>
            <person name="Schmutz J."/>
        </authorList>
    </citation>
    <scope>NUCLEOTIDE SEQUENCE [LARGE SCALE GENOMIC DNA]</scope>
</reference>
<evidence type="ECO:0000256" key="6">
    <source>
        <dbReference type="SAM" id="Phobius"/>
    </source>
</evidence>
<organism evidence="8 9">
    <name type="scientific">Gossypium raimondii</name>
    <name type="common">Peruvian cotton</name>
    <name type="synonym">Gossypium klotzschianum subsp. raimondii</name>
    <dbReference type="NCBI Taxonomy" id="29730"/>
    <lineage>
        <taxon>Eukaryota</taxon>
        <taxon>Viridiplantae</taxon>
        <taxon>Streptophyta</taxon>
        <taxon>Embryophyta</taxon>
        <taxon>Tracheophyta</taxon>
        <taxon>Spermatophyta</taxon>
        <taxon>Magnoliopsida</taxon>
        <taxon>eudicotyledons</taxon>
        <taxon>Gunneridae</taxon>
        <taxon>Pentapetalae</taxon>
        <taxon>rosids</taxon>
        <taxon>malvids</taxon>
        <taxon>Malvales</taxon>
        <taxon>Malvaceae</taxon>
        <taxon>Malvoideae</taxon>
        <taxon>Gossypium</taxon>
    </lineage>
</organism>
<dbReference type="Proteomes" id="UP000032304">
    <property type="component" value="Chromosome 11"/>
</dbReference>
<dbReference type="eggNOG" id="ENOG502QZ39">
    <property type="taxonomic scope" value="Eukaryota"/>
</dbReference>
<evidence type="ECO:0000313" key="9">
    <source>
        <dbReference type="Proteomes" id="UP000032304"/>
    </source>
</evidence>
<dbReference type="PANTHER" id="PTHR31415:SF3">
    <property type="entry name" value="LATE EMBRYOGENESIS ABUNDANT (LEA) HYDROXYPROLINE-RICH GLYCOPROTEIN FAMILY"/>
    <property type="match status" value="1"/>
</dbReference>
<sequence length="265" mass="30767">MQKKRKDSNFFNMHPSLQILPFHSPNLPRKNPSPIHRKTMSSSDRLPIRDTRPQQQPVKHHHSARYYAQRVRESFTTRVTKVLCAIFLSFLLVALIVFFIVWLSLRPHRPRFHMIDFTVPGLAQKPGLDNAVITFNVTARNSNQHIGIYYDSMEGFVYYKDKQIGSTPLLHPFFQEPKTTTVVYGQFGIGTATLAVNSRRWKEFVNDRQHGTVHFRLGIMSVIRFKVSTWKSVHQKMHVNCDVAVDSDGLILPAWKNRKCSVYFS</sequence>
<comment type="subcellular location">
    <subcellularLocation>
        <location evidence="1">Membrane</location>
        <topology evidence="1">Single-pass membrane protein</topology>
    </subcellularLocation>
</comment>
<dbReference type="AlphaFoldDB" id="A0A0D2UKV0"/>
<evidence type="ECO:0000256" key="2">
    <source>
        <dbReference type="ARBA" id="ARBA00022692"/>
    </source>
</evidence>
<dbReference type="GO" id="GO:0005886">
    <property type="term" value="C:plasma membrane"/>
    <property type="evidence" value="ECO:0007669"/>
    <property type="project" value="TreeGrafter"/>
</dbReference>
<dbReference type="InterPro" id="IPR004864">
    <property type="entry name" value="LEA_2"/>
</dbReference>
<keyword evidence="3 6" id="KW-1133">Transmembrane helix</keyword>
<feature type="domain" description="Late embryogenesis abundant protein LEA-2 subgroup" evidence="7">
    <location>
        <begin position="137"/>
        <end position="241"/>
    </location>
</feature>
<dbReference type="STRING" id="29730.A0A0D2UKV0"/>
<dbReference type="InterPro" id="IPR044839">
    <property type="entry name" value="NDR1-like"/>
</dbReference>
<evidence type="ECO:0000256" key="5">
    <source>
        <dbReference type="SAM" id="MobiDB-lite"/>
    </source>
</evidence>
<evidence type="ECO:0000256" key="4">
    <source>
        <dbReference type="ARBA" id="ARBA00023136"/>
    </source>
</evidence>
<feature type="transmembrane region" description="Helical" evidence="6">
    <location>
        <begin position="82"/>
        <end position="105"/>
    </location>
</feature>
<dbReference type="PANTHER" id="PTHR31415">
    <property type="entry name" value="OS05G0367900 PROTEIN"/>
    <property type="match status" value="1"/>
</dbReference>
<gene>
    <name evidence="8" type="ORF">B456_011G017200</name>
</gene>
<feature type="region of interest" description="Disordered" evidence="5">
    <location>
        <begin position="22"/>
        <end position="62"/>
    </location>
</feature>
<dbReference type="EMBL" id="CM001750">
    <property type="protein sequence ID" value="KJB69334.1"/>
    <property type="molecule type" value="Genomic_DNA"/>
</dbReference>
<evidence type="ECO:0000313" key="8">
    <source>
        <dbReference type="EMBL" id="KJB69334.1"/>
    </source>
</evidence>
<proteinExistence type="predicted"/>
<dbReference type="GO" id="GO:0098542">
    <property type="term" value="P:defense response to other organism"/>
    <property type="evidence" value="ECO:0007669"/>
    <property type="project" value="InterPro"/>
</dbReference>
<keyword evidence="2 6" id="KW-0812">Transmembrane</keyword>
<dbReference type="Gramene" id="KJB69334">
    <property type="protein sequence ID" value="KJB69334"/>
    <property type="gene ID" value="B456_011G017200"/>
</dbReference>
<keyword evidence="4 6" id="KW-0472">Membrane</keyword>
<evidence type="ECO:0000256" key="3">
    <source>
        <dbReference type="ARBA" id="ARBA00022989"/>
    </source>
</evidence>